<dbReference type="EMBL" id="JACGWN010000015">
    <property type="protein sequence ID" value="KAL0400929.1"/>
    <property type="molecule type" value="Genomic_DNA"/>
</dbReference>
<dbReference type="InterPro" id="IPR019335">
    <property type="entry name" value="COG7"/>
</dbReference>
<evidence type="ECO:0000256" key="9">
    <source>
        <dbReference type="SAM" id="MobiDB-lite"/>
    </source>
</evidence>
<reference evidence="10" key="1">
    <citation type="submission" date="2020-06" db="EMBL/GenBank/DDBJ databases">
        <authorList>
            <person name="Li T."/>
            <person name="Hu X."/>
            <person name="Zhang T."/>
            <person name="Song X."/>
            <person name="Zhang H."/>
            <person name="Dai N."/>
            <person name="Sheng W."/>
            <person name="Hou X."/>
            <person name="Wei L."/>
        </authorList>
    </citation>
    <scope>NUCLEOTIDE SEQUENCE</scope>
    <source>
        <strain evidence="10">KEN1</strain>
        <tissue evidence="10">Leaf</tissue>
    </source>
</reference>
<dbReference type="GO" id="GO:0006890">
    <property type="term" value="P:retrograde vesicle-mediated transport, Golgi to endoplasmic reticulum"/>
    <property type="evidence" value="ECO:0007669"/>
    <property type="project" value="TreeGrafter"/>
</dbReference>
<evidence type="ECO:0000256" key="8">
    <source>
        <dbReference type="ARBA" id="ARBA00031345"/>
    </source>
</evidence>
<keyword evidence="5" id="KW-0653">Protein transport</keyword>
<proteinExistence type="inferred from homology"/>
<dbReference type="AlphaFoldDB" id="A0AAW2T873"/>
<feature type="compositionally biased region" description="Low complexity" evidence="9">
    <location>
        <begin position="63"/>
        <end position="75"/>
    </location>
</feature>
<comment type="similarity">
    <text evidence="2">Belongs to the COG7 family.</text>
</comment>
<dbReference type="GO" id="GO:0000139">
    <property type="term" value="C:Golgi membrane"/>
    <property type="evidence" value="ECO:0007669"/>
    <property type="project" value="UniProtKB-SubCell"/>
</dbReference>
<evidence type="ECO:0000313" key="10">
    <source>
        <dbReference type="EMBL" id="KAL0400929.1"/>
    </source>
</evidence>
<dbReference type="PANTHER" id="PTHR21443:SF0">
    <property type="entry name" value="CONSERVED OLIGOMERIC GOLGI COMPLEX SUBUNIT 7"/>
    <property type="match status" value="1"/>
</dbReference>
<feature type="region of interest" description="Disordered" evidence="9">
    <location>
        <begin position="1"/>
        <end position="89"/>
    </location>
</feature>
<keyword evidence="7" id="KW-0472">Membrane</keyword>
<dbReference type="PANTHER" id="PTHR21443">
    <property type="entry name" value="CONSERVED OLIGOMERIC GOLGI COMPLEX COMPONENT 7"/>
    <property type="match status" value="1"/>
</dbReference>
<comment type="subcellular location">
    <subcellularLocation>
        <location evidence="1">Golgi apparatus membrane</location>
        <topology evidence="1">Peripheral membrane protein</topology>
    </subcellularLocation>
</comment>
<reference evidence="10" key="2">
    <citation type="journal article" date="2024" name="Plant">
        <title>Genomic evolution and insights into agronomic trait innovations of Sesamum species.</title>
        <authorList>
            <person name="Miao H."/>
            <person name="Wang L."/>
            <person name="Qu L."/>
            <person name="Liu H."/>
            <person name="Sun Y."/>
            <person name="Le M."/>
            <person name="Wang Q."/>
            <person name="Wei S."/>
            <person name="Zheng Y."/>
            <person name="Lin W."/>
            <person name="Duan Y."/>
            <person name="Cao H."/>
            <person name="Xiong S."/>
            <person name="Wang X."/>
            <person name="Wei L."/>
            <person name="Li C."/>
            <person name="Ma Q."/>
            <person name="Ju M."/>
            <person name="Zhao R."/>
            <person name="Li G."/>
            <person name="Mu C."/>
            <person name="Tian Q."/>
            <person name="Mei H."/>
            <person name="Zhang T."/>
            <person name="Gao T."/>
            <person name="Zhang H."/>
        </authorList>
    </citation>
    <scope>NUCLEOTIDE SEQUENCE</scope>
    <source>
        <strain evidence="10">KEN1</strain>
    </source>
</reference>
<sequence>MDKWSSSAEAPTGPGREAPGGSGDEAADGVGGDRRLTRGAELRRTPTRPAPEMSSAYEMKHFPSAPLSLTSCSSSKRLRDPLQNPLQPSQKLIQSSGGWKLHMRHCSVSAVEQDAAGLTQLSSTVEDVFASGDLPRAADTLANMRHCLTAVGEVAEFANIRKQLEVLEDRLDSMVQPRLTDALNNRKVNVAQEMRGILIRIGDLNLWKVTTPKSTSKP</sequence>
<evidence type="ECO:0000256" key="2">
    <source>
        <dbReference type="ARBA" id="ARBA00005831"/>
    </source>
</evidence>
<dbReference type="GO" id="GO:0006886">
    <property type="term" value="P:intracellular protein transport"/>
    <property type="evidence" value="ECO:0007669"/>
    <property type="project" value="InterPro"/>
</dbReference>
<feature type="compositionally biased region" description="Basic and acidic residues" evidence="9">
    <location>
        <begin position="31"/>
        <end position="44"/>
    </location>
</feature>
<protein>
    <recommendedName>
        <fullName evidence="3">Conserved oligomeric Golgi complex subunit 7</fullName>
    </recommendedName>
    <alternativeName>
        <fullName evidence="8">Component of oligomeric Golgi complex 7</fullName>
    </alternativeName>
</protein>
<comment type="caution">
    <text evidence="10">The sequence shown here is derived from an EMBL/GenBank/DDBJ whole genome shotgun (WGS) entry which is preliminary data.</text>
</comment>
<organism evidence="10">
    <name type="scientific">Sesamum latifolium</name>
    <dbReference type="NCBI Taxonomy" id="2727402"/>
    <lineage>
        <taxon>Eukaryota</taxon>
        <taxon>Viridiplantae</taxon>
        <taxon>Streptophyta</taxon>
        <taxon>Embryophyta</taxon>
        <taxon>Tracheophyta</taxon>
        <taxon>Spermatophyta</taxon>
        <taxon>Magnoliopsida</taxon>
        <taxon>eudicotyledons</taxon>
        <taxon>Gunneridae</taxon>
        <taxon>Pentapetalae</taxon>
        <taxon>asterids</taxon>
        <taxon>lamiids</taxon>
        <taxon>Lamiales</taxon>
        <taxon>Pedaliaceae</taxon>
        <taxon>Sesamum</taxon>
    </lineage>
</organism>
<evidence type="ECO:0000256" key="6">
    <source>
        <dbReference type="ARBA" id="ARBA00023034"/>
    </source>
</evidence>
<dbReference type="GO" id="GO:0017119">
    <property type="term" value="C:Golgi transport complex"/>
    <property type="evidence" value="ECO:0007669"/>
    <property type="project" value="InterPro"/>
</dbReference>
<dbReference type="Pfam" id="PF10191">
    <property type="entry name" value="COG7"/>
    <property type="match status" value="1"/>
</dbReference>
<evidence type="ECO:0000256" key="5">
    <source>
        <dbReference type="ARBA" id="ARBA00022927"/>
    </source>
</evidence>
<evidence type="ECO:0000256" key="3">
    <source>
        <dbReference type="ARBA" id="ARBA00020984"/>
    </source>
</evidence>
<name>A0AAW2T873_9LAMI</name>
<evidence type="ECO:0000256" key="4">
    <source>
        <dbReference type="ARBA" id="ARBA00022448"/>
    </source>
</evidence>
<keyword evidence="4" id="KW-0813">Transport</keyword>
<evidence type="ECO:0000256" key="7">
    <source>
        <dbReference type="ARBA" id="ARBA00023136"/>
    </source>
</evidence>
<evidence type="ECO:0000256" key="1">
    <source>
        <dbReference type="ARBA" id="ARBA00004395"/>
    </source>
</evidence>
<gene>
    <name evidence="10" type="ORF">Slati_4122800</name>
</gene>
<accession>A0AAW2T873</accession>
<dbReference type="GO" id="GO:0007030">
    <property type="term" value="P:Golgi organization"/>
    <property type="evidence" value="ECO:0007669"/>
    <property type="project" value="TreeGrafter"/>
</dbReference>
<keyword evidence="6" id="KW-0333">Golgi apparatus</keyword>